<evidence type="ECO:0000256" key="1">
    <source>
        <dbReference type="SAM" id="MobiDB-lite"/>
    </source>
</evidence>
<dbReference type="Proteomes" id="UP000031599">
    <property type="component" value="Unassembled WGS sequence"/>
</dbReference>
<comment type="caution">
    <text evidence="2">The sequence shown here is derived from an EMBL/GenBank/DDBJ whole genome shotgun (WGS) entry which is preliminary data.</text>
</comment>
<evidence type="ECO:0000313" key="3">
    <source>
        <dbReference type="Proteomes" id="UP000031599"/>
    </source>
</evidence>
<organism evidence="2 3">
    <name type="scientific">Enhygromyxa salina</name>
    <dbReference type="NCBI Taxonomy" id="215803"/>
    <lineage>
        <taxon>Bacteria</taxon>
        <taxon>Pseudomonadati</taxon>
        <taxon>Myxococcota</taxon>
        <taxon>Polyangia</taxon>
        <taxon>Nannocystales</taxon>
        <taxon>Nannocystaceae</taxon>
        <taxon>Enhygromyxa</taxon>
    </lineage>
</organism>
<sequence length="88" mass="10308">MLRWPPELAPGRLARLGCCRSVWLLVGRTPSPRRRVGARDLLLSRRASRHGNRRRRRRGRSMSHRPSLRTRRPARSSNHRRDSSTFAC</sequence>
<feature type="compositionally biased region" description="Basic residues" evidence="1">
    <location>
        <begin position="46"/>
        <end position="78"/>
    </location>
</feature>
<dbReference type="EMBL" id="JMCC02000038">
    <property type="protein sequence ID" value="KIG16431.1"/>
    <property type="molecule type" value="Genomic_DNA"/>
</dbReference>
<proteinExistence type="predicted"/>
<dbReference type="AlphaFoldDB" id="A0A0C2CZM3"/>
<reference evidence="2 3" key="1">
    <citation type="submission" date="2014-12" db="EMBL/GenBank/DDBJ databases">
        <title>Genome assembly of Enhygromyxa salina DSM 15201.</title>
        <authorList>
            <person name="Sharma G."/>
            <person name="Subramanian S."/>
        </authorList>
    </citation>
    <scope>NUCLEOTIDE SEQUENCE [LARGE SCALE GENOMIC DNA]</scope>
    <source>
        <strain evidence="2 3">DSM 15201</strain>
    </source>
</reference>
<gene>
    <name evidence="2" type="ORF">DB30_04475</name>
</gene>
<feature type="region of interest" description="Disordered" evidence="1">
    <location>
        <begin position="37"/>
        <end position="88"/>
    </location>
</feature>
<evidence type="ECO:0000313" key="2">
    <source>
        <dbReference type="EMBL" id="KIG16431.1"/>
    </source>
</evidence>
<feature type="compositionally biased region" description="Basic and acidic residues" evidence="1">
    <location>
        <begin position="79"/>
        <end position="88"/>
    </location>
</feature>
<name>A0A0C2CZM3_9BACT</name>
<accession>A0A0C2CZM3</accession>
<protein>
    <submittedName>
        <fullName evidence="2">Uncharacterized protein</fullName>
    </submittedName>
</protein>